<reference evidence="1 2" key="1">
    <citation type="submission" date="2019-05" db="EMBL/GenBank/DDBJ databases">
        <title>The compact genome of Giardia muris reveals important steps in the evolution of intestinal protozoan parasites.</title>
        <authorList>
            <person name="Xu F."/>
            <person name="Jimenez-Gonzalez A."/>
            <person name="Einarsson E."/>
            <person name="Astvaldsson A."/>
            <person name="Peirasmaki D."/>
            <person name="Eckmann L."/>
            <person name="Andersson J.O."/>
            <person name="Svard S.G."/>
            <person name="Jerlstrom-Hultqvist J."/>
        </authorList>
    </citation>
    <scope>NUCLEOTIDE SEQUENCE [LARGE SCALE GENOMIC DNA]</scope>
    <source>
        <strain evidence="1 2">Roberts-Thomson</strain>
    </source>
</reference>
<gene>
    <name evidence="1" type="ORF">GMRT_12259</name>
</gene>
<sequence length="182" mass="20653">MTTAENISHIRHLPMHARSCPYYMGEDCTCGIGNHNPLECMPARTFAATDRVIPSTRSTITYLNIPLVRPRVQHNEDYACLENTISADIEVNMRTTNYTDTSSLAHTQKGTRMVVPYPGAPIRNDLPRVYQDPRYIRDEAELERLERSGPPFRGAFYRHGDVSGPEGITNGFWPRGRKDDSK</sequence>
<dbReference type="Proteomes" id="UP000315496">
    <property type="component" value="Chromosome 1"/>
</dbReference>
<dbReference type="EMBL" id="VDLU01000001">
    <property type="protein sequence ID" value="TNJ30585.1"/>
    <property type="molecule type" value="Genomic_DNA"/>
</dbReference>
<protein>
    <submittedName>
        <fullName evidence="1">Uncharacterized protein</fullName>
    </submittedName>
</protein>
<evidence type="ECO:0000313" key="2">
    <source>
        <dbReference type="Proteomes" id="UP000315496"/>
    </source>
</evidence>
<accession>A0A4Z1T0T3</accession>
<dbReference type="VEuPathDB" id="GiardiaDB:GMRT_12259"/>
<evidence type="ECO:0000313" key="1">
    <source>
        <dbReference type="EMBL" id="TNJ30585.1"/>
    </source>
</evidence>
<name>A0A4Z1T0T3_GIAMU</name>
<organism evidence="1 2">
    <name type="scientific">Giardia muris</name>
    <dbReference type="NCBI Taxonomy" id="5742"/>
    <lineage>
        <taxon>Eukaryota</taxon>
        <taxon>Metamonada</taxon>
        <taxon>Diplomonadida</taxon>
        <taxon>Hexamitidae</taxon>
        <taxon>Giardiinae</taxon>
        <taxon>Giardia</taxon>
    </lineage>
</organism>
<keyword evidence="2" id="KW-1185">Reference proteome</keyword>
<proteinExistence type="predicted"/>
<comment type="caution">
    <text evidence="1">The sequence shown here is derived from an EMBL/GenBank/DDBJ whole genome shotgun (WGS) entry which is preliminary data.</text>
</comment>
<dbReference type="AlphaFoldDB" id="A0A4Z1T0T3"/>